<reference evidence="2 3" key="1">
    <citation type="submission" date="2017-09" db="EMBL/GenBank/DDBJ databases">
        <title>Bacterial strain isolated from the female urinary microbiota.</title>
        <authorList>
            <person name="Thomas-White K."/>
            <person name="Kumar N."/>
            <person name="Forster S."/>
            <person name="Putonti C."/>
            <person name="Lawley T."/>
            <person name="Wolfe A.J."/>
        </authorList>
    </citation>
    <scope>NUCLEOTIDE SEQUENCE [LARGE SCALE GENOMIC DNA]</scope>
    <source>
        <strain evidence="2 3">UMB0186</strain>
    </source>
</reference>
<keyword evidence="1" id="KW-0472">Membrane</keyword>
<evidence type="ECO:0000313" key="3">
    <source>
        <dbReference type="Proteomes" id="UP000235670"/>
    </source>
</evidence>
<feature type="transmembrane region" description="Helical" evidence="1">
    <location>
        <begin position="172"/>
        <end position="188"/>
    </location>
</feature>
<feature type="transmembrane region" description="Helical" evidence="1">
    <location>
        <begin position="109"/>
        <end position="129"/>
    </location>
</feature>
<feature type="transmembrane region" description="Helical" evidence="1">
    <location>
        <begin position="68"/>
        <end position="97"/>
    </location>
</feature>
<sequence>MNIVIRRDSLKNMLFYIPYVAYLLYSLLNTSFYAKYINSYGKILFAFCVLLLILKEFLGARFTSRDGVLALVLIVITGYFYMYFGLTQTLLPIFIYSARNMEVNKILRISYVISVFMLVFIILSSYLGIIQNYIYYSALRERQYLGFRYALYPSSILCNIIFLKVYLEKENISWLSLICLLVANYVLFQYTDSRLTFILGVALIVFSTIMKKSQKFREILLNRTFIWSFLVLALLSIYATINYDYLSDWQSDLNEALGGRLSLGNSTLKFYGYGLFGKTLSLSGNGLDENGMLNTSTYDYVDNLYVLLLLRAGIIFLFIFLVAMTIIMKKIYIQKDSYLYIIFILLAFHGIIDDLIMLPQYNSFWFVVAALFMGRRISKTTNNENTE</sequence>
<feature type="transmembrane region" description="Helical" evidence="1">
    <location>
        <begin position="304"/>
        <end position="326"/>
    </location>
</feature>
<feature type="transmembrane region" description="Helical" evidence="1">
    <location>
        <begin position="224"/>
        <end position="241"/>
    </location>
</feature>
<dbReference type="EMBL" id="PNGT01000006">
    <property type="protein sequence ID" value="PMC52170.1"/>
    <property type="molecule type" value="Genomic_DNA"/>
</dbReference>
<dbReference type="STRING" id="84135.GCA_001052115_00379"/>
<accession>A0A2N6SE22</accession>
<dbReference type="OrthoDB" id="2208602at2"/>
<protein>
    <recommendedName>
        <fullName evidence="4">Polymerase</fullName>
    </recommendedName>
</protein>
<feature type="transmembrane region" description="Helical" evidence="1">
    <location>
        <begin position="149"/>
        <end position="167"/>
    </location>
</feature>
<dbReference type="Proteomes" id="UP000235670">
    <property type="component" value="Unassembled WGS sequence"/>
</dbReference>
<proteinExistence type="predicted"/>
<feature type="transmembrane region" description="Helical" evidence="1">
    <location>
        <begin position="338"/>
        <end position="356"/>
    </location>
</feature>
<feature type="transmembrane region" description="Helical" evidence="1">
    <location>
        <begin position="43"/>
        <end position="62"/>
    </location>
</feature>
<dbReference type="AlphaFoldDB" id="A0A2N6SE22"/>
<keyword evidence="1" id="KW-0812">Transmembrane</keyword>
<evidence type="ECO:0000313" key="2">
    <source>
        <dbReference type="EMBL" id="PMC52170.1"/>
    </source>
</evidence>
<keyword evidence="1" id="KW-1133">Transmembrane helix</keyword>
<evidence type="ECO:0008006" key="4">
    <source>
        <dbReference type="Google" id="ProtNLM"/>
    </source>
</evidence>
<evidence type="ECO:0000256" key="1">
    <source>
        <dbReference type="SAM" id="Phobius"/>
    </source>
</evidence>
<gene>
    <name evidence="2" type="ORF">CJ218_06130</name>
</gene>
<comment type="caution">
    <text evidence="2">The sequence shown here is derived from an EMBL/GenBank/DDBJ whole genome shotgun (WGS) entry which is preliminary data.</text>
</comment>
<organism evidence="2 3">
    <name type="scientific">Gemella sanguinis</name>
    <dbReference type="NCBI Taxonomy" id="84135"/>
    <lineage>
        <taxon>Bacteria</taxon>
        <taxon>Bacillati</taxon>
        <taxon>Bacillota</taxon>
        <taxon>Bacilli</taxon>
        <taxon>Bacillales</taxon>
        <taxon>Gemellaceae</taxon>
        <taxon>Gemella</taxon>
    </lineage>
</organism>
<feature type="transmembrane region" description="Helical" evidence="1">
    <location>
        <begin position="16"/>
        <end position="36"/>
    </location>
</feature>
<dbReference type="RefSeq" id="WP_102189987.1">
    <property type="nucleotide sequence ID" value="NZ_CAUUTG010000012.1"/>
</dbReference>
<name>A0A2N6SE22_9BACL</name>